<evidence type="ECO:0000256" key="6">
    <source>
        <dbReference type="ARBA" id="ARBA00023136"/>
    </source>
</evidence>
<dbReference type="GO" id="GO:0035673">
    <property type="term" value="F:oligopeptide transmembrane transporter activity"/>
    <property type="evidence" value="ECO:0007669"/>
    <property type="project" value="InterPro"/>
</dbReference>
<proteinExistence type="inferred from homology"/>
<feature type="region of interest" description="Disordered" evidence="7">
    <location>
        <begin position="1"/>
        <end position="56"/>
    </location>
</feature>
<sequence>MASAYEPAHGDAAGTGGDVDRGEVRQRSSKPQKKPGTDMEADDGDEGRGAEAAGGGCEVTDSIEWVFESEPVPSWREQVTPRALAVSLLLAVVFSLIVMKLSLTTGIIPSLNVSAGLLGFFFLRVWTAPVKNPGRRPFTRQENTVVQTCVVAAYGIAFSGGFGSYLFGMSETIAAQAAEENNADNVKEPRLSWMIGFLFLVSFVGLFALVPLRKVMIVDYKLTYPSGTATAHLINGFHTPDGSERAESQVRTLIKCSVASFLWGFFQWFYTAGEGCGFGQFPALGLTAYQNRFYFDFSTTYIGAGMICPHIVNISVLLGGILSWGVMWPLIAEKRGSWFGAELSDSSLEGMQGYRVFIAIAIILGDGLYKFAMVLTCTVAAIAASTEKRKFFGALPVNSDDRTISGSGAAPETPPSFDDARRTEFFLKDQIPTPVAIGGYVTVAAVSIIAVPHLIFPQLKWHHVLAVYLMAPVLAFCNAYGMGLTDWSLASTYGKLAIFVFGAWAGKPHSGVLVGLAACGIMMSIVSTAADLMQDFKTGYMTLASPRSMFVSQVVGTAMGCVVGPSVFWLFYRAFDGVGTERSAYPAPYAIVYRNMAILGVDGFSKLPKHCLTLCCVFFVGAIALNMAKDLAPRKVARLIPLPMAMGIPFYIGSYFAIDMFLGSVILFAWEWVDKAQADAFGYAVASGLICGDGVWTLPQAVLSLFNVKPPICMKFLSRGVNYKVDDFIGTLS</sequence>
<gene>
    <name evidence="9" type="ORF">SEVIR_7G182800v2</name>
</gene>
<dbReference type="NCBIfam" id="TIGR00728">
    <property type="entry name" value="OPT_sfam"/>
    <property type="match status" value="1"/>
</dbReference>
<dbReference type="GO" id="GO:0016020">
    <property type="term" value="C:membrane"/>
    <property type="evidence" value="ECO:0007669"/>
    <property type="project" value="UniProtKB-SubCell"/>
</dbReference>
<keyword evidence="3" id="KW-0813">Transport</keyword>
<feature type="transmembrane region" description="Helical" evidence="8">
    <location>
        <begin position="145"/>
        <end position="167"/>
    </location>
</feature>
<keyword evidence="4 8" id="KW-0812">Transmembrane</keyword>
<dbReference type="OMA" id="FAWEWVD"/>
<feature type="transmembrane region" description="Helical" evidence="8">
    <location>
        <begin position="191"/>
        <end position="212"/>
    </location>
</feature>
<evidence type="ECO:0000313" key="10">
    <source>
        <dbReference type="Proteomes" id="UP000298652"/>
    </source>
</evidence>
<feature type="transmembrane region" description="Helical" evidence="8">
    <location>
        <begin position="107"/>
        <end position="125"/>
    </location>
</feature>
<comment type="similarity">
    <text evidence="2">Belongs to the YSL (TC 2.A.67.2) family.</text>
</comment>
<protein>
    <submittedName>
        <fullName evidence="9">Uncharacterized protein</fullName>
    </submittedName>
</protein>
<evidence type="ECO:0000256" key="2">
    <source>
        <dbReference type="ARBA" id="ARBA00010276"/>
    </source>
</evidence>
<feature type="transmembrane region" description="Helical" evidence="8">
    <location>
        <begin position="611"/>
        <end position="628"/>
    </location>
</feature>
<dbReference type="EMBL" id="CM016558">
    <property type="protein sequence ID" value="TKW05533.1"/>
    <property type="molecule type" value="Genomic_DNA"/>
</dbReference>
<dbReference type="Gramene" id="TKW05533">
    <property type="protein sequence ID" value="TKW05533"/>
    <property type="gene ID" value="SEVIR_7G182800v2"/>
</dbReference>
<dbReference type="InterPro" id="IPR045035">
    <property type="entry name" value="YSL-like"/>
</dbReference>
<feature type="transmembrane region" description="Helical" evidence="8">
    <location>
        <begin position="550"/>
        <end position="572"/>
    </location>
</feature>
<feature type="transmembrane region" description="Helical" evidence="8">
    <location>
        <begin position="311"/>
        <end position="331"/>
    </location>
</feature>
<evidence type="ECO:0000256" key="8">
    <source>
        <dbReference type="SAM" id="Phobius"/>
    </source>
</evidence>
<organism evidence="9 10">
    <name type="scientific">Setaria viridis</name>
    <name type="common">Green bristlegrass</name>
    <name type="synonym">Setaria italica subsp. viridis</name>
    <dbReference type="NCBI Taxonomy" id="4556"/>
    <lineage>
        <taxon>Eukaryota</taxon>
        <taxon>Viridiplantae</taxon>
        <taxon>Streptophyta</taxon>
        <taxon>Embryophyta</taxon>
        <taxon>Tracheophyta</taxon>
        <taxon>Spermatophyta</taxon>
        <taxon>Magnoliopsida</taxon>
        <taxon>Liliopsida</taxon>
        <taxon>Poales</taxon>
        <taxon>Poaceae</taxon>
        <taxon>PACMAD clade</taxon>
        <taxon>Panicoideae</taxon>
        <taxon>Panicodae</taxon>
        <taxon>Paniceae</taxon>
        <taxon>Cenchrinae</taxon>
        <taxon>Setaria</taxon>
    </lineage>
</organism>
<reference evidence="9" key="1">
    <citation type="submission" date="2019-03" db="EMBL/GenBank/DDBJ databases">
        <title>WGS assembly of Setaria viridis.</title>
        <authorList>
            <person name="Huang P."/>
            <person name="Jenkins J."/>
            <person name="Grimwood J."/>
            <person name="Barry K."/>
            <person name="Healey A."/>
            <person name="Mamidi S."/>
            <person name="Sreedasyam A."/>
            <person name="Shu S."/>
            <person name="Feldman M."/>
            <person name="Wu J."/>
            <person name="Yu Y."/>
            <person name="Chen C."/>
            <person name="Johnson J."/>
            <person name="Rokhsar D."/>
            <person name="Baxter I."/>
            <person name="Schmutz J."/>
            <person name="Brutnell T."/>
            <person name="Kellogg E."/>
        </authorList>
    </citation>
    <scope>NUCLEOTIDE SEQUENCE [LARGE SCALE GENOMIC DNA]</scope>
</reference>
<keyword evidence="5 8" id="KW-1133">Transmembrane helix</keyword>
<feature type="transmembrane region" description="Helical" evidence="8">
    <location>
        <begin position="487"/>
        <end position="505"/>
    </location>
</feature>
<keyword evidence="10" id="KW-1185">Reference proteome</keyword>
<name>A0A4U6TWI2_SETVI</name>
<evidence type="ECO:0000256" key="7">
    <source>
        <dbReference type="SAM" id="MobiDB-lite"/>
    </source>
</evidence>
<evidence type="ECO:0000256" key="4">
    <source>
        <dbReference type="ARBA" id="ARBA00022692"/>
    </source>
</evidence>
<dbReference type="Pfam" id="PF03169">
    <property type="entry name" value="OPT"/>
    <property type="match status" value="1"/>
</dbReference>
<dbReference type="PANTHER" id="PTHR31645:SF53">
    <property type="entry name" value="METAL-NICOTIANAMINE TRANSPORTER YSL7"/>
    <property type="match status" value="1"/>
</dbReference>
<evidence type="ECO:0000256" key="1">
    <source>
        <dbReference type="ARBA" id="ARBA00004141"/>
    </source>
</evidence>
<evidence type="ECO:0000256" key="5">
    <source>
        <dbReference type="ARBA" id="ARBA00022989"/>
    </source>
</evidence>
<dbReference type="AlphaFoldDB" id="A0A4U6TWI2"/>
<comment type="subcellular location">
    <subcellularLocation>
        <location evidence="1">Membrane</location>
        <topology evidence="1">Multi-pass membrane protein</topology>
    </subcellularLocation>
</comment>
<feature type="transmembrane region" description="Helical" evidence="8">
    <location>
        <begin position="431"/>
        <end position="455"/>
    </location>
</feature>
<evidence type="ECO:0000256" key="3">
    <source>
        <dbReference type="ARBA" id="ARBA00022448"/>
    </source>
</evidence>
<feature type="transmembrane region" description="Helical" evidence="8">
    <location>
        <begin position="511"/>
        <end position="530"/>
    </location>
</feature>
<accession>A0A4U6TWI2</accession>
<feature type="transmembrane region" description="Helical" evidence="8">
    <location>
        <begin position="83"/>
        <end position="101"/>
    </location>
</feature>
<keyword evidence="6 8" id="KW-0472">Membrane</keyword>
<evidence type="ECO:0000313" key="9">
    <source>
        <dbReference type="EMBL" id="TKW05533.1"/>
    </source>
</evidence>
<feature type="transmembrane region" description="Helical" evidence="8">
    <location>
        <begin position="356"/>
        <end position="383"/>
    </location>
</feature>
<dbReference type="PANTHER" id="PTHR31645">
    <property type="entry name" value="OLIGOPEPTIDE TRANSPORTER YGL114W-RELATED"/>
    <property type="match status" value="1"/>
</dbReference>
<feature type="transmembrane region" description="Helical" evidence="8">
    <location>
        <begin position="461"/>
        <end position="480"/>
    </location>
</feature>
<dbReference type="InterPro" id="IPR004813">
    <property type="entry name" value="OPT"/>
</dbReference>
<feature type="transmembrane region" description="Helical" evidence="8">
    <location>
        <begin position="648"/>
        <end position="670"/>
    </location>
</feature>
<dbReference type="Proteomes" id="UP000298652">
    <property type="component" value="Chromosome 7"/>
</dbReference>